<dbReference type="Proteomes" id="UP001243846">
    <property type="component" value="Unassembled WGS sequence"/>
</dbReference>
<protein>
    <submittedName>
        <fullName evidence="1">Uncharacterized protein</fullName>
    </submittedName>
</protein>
<reference evidence="2" key="1">
    <citation type="journal article" date="2019" name="Int. J. Syst. Evol. Microbiol.">
        <title>The Global Catalogue of Microorganisms (GCM) 10K type strain sequencing project: providing services to taxonomists for standard genome sequencing and annotation.</title>
        <authorList>
            <consortium name="The Broad Institute Genomics Platform"/>
            <consortium name="The Broad Institute Genome Sequencing Center for Infectious Disease"/>
            <person name="Wu L."/>
            <person name="Ma J."/>
        </authorList>
    </citation>
    <scope>NUCLEOTIDE SEQUENCE [LARGE SCALE GENOMIC DNA]</scope>
    <source>
        <strain evidence="2">CECT 8482</strain>
    </source>
</reference>
<organism evidence="1 2">
    <name type="scientific">Paracoccus cavernae</name>
    <dbReference type="NCBI Taxonomy" id="1571207"/>
    <lineage>
        <taxon>Bacteria</taxon>
        <taxon>Pseudomonadati</taxon>
        <taxon>Pseudomonadota</taxon>
        <taxon>Alphaproteobacteria</taxon>
        <taxon>Rhodobacterales</taxon>
        <taxon>Paracoccaceae</taxon>
        <taxon>Paracoccus</taxon>
    </lineage>
</organism>
<proteinExistence type="predicted"/>
<comment type="caution">
    <text evidence="1">The sequence shown here is derived from an EMBL/GenBank/DDBJ whole genome shotgun (WGS) entry which is preliminary data.</text>
</comment>
<accession>A0ABT8DE04</accession>
<evidence type="ECO:0000313" key="1">
    <source>
        <dbReference type="EMBL" id="MDN3713512.1"/>
    </source>
</evidence>
<dbReference type="RefSeq" id="WP_377686744.1">
    <property type="nucleotide sequence ID" value="NZ_JBHMDZ010000034.1"/>
</dbReference>
<gene>
    <name evidence="1" type="ORF">QWZ10_20400</name>
</gene>
<name>A0ABT8DE04_9RHOB</name>
<evidence type="ECO:0000313" key="2">
    <source>
        <dbReference type="Proteomes" id="UP001243846"/>
    </source>
</evidence>
<sequence>MDLNAAGSKHSDSASSILPPRRMAYASGPDPAWLFVVDLCATGGNWKCGWILLCRNFFLLSLGCGYRQFAGARVSAADLARCEQLVRDQSANDAEALSLLLPKCRDIGMVAMMDAQASGDDAQAAARRISAANQGDLNAHLLDWAAIGAGLVALLGAAVTGRIRS</sequence>
<dbReference type="EMBL" id="JAUFRC010000001">
    <property type="protein sequence ID" value="MDN3713512.1"/>
    <property type="molecule type" value="Genomic_DNA"/>
</dbReference>
<keyword evidence="2" id="KW-1185">Reference proteome</keyword>